<reference evidence="2" key="1">
    <citation type="journal article" date="2015" name="Nature">
        <title>Complex archaea that bridge the gap between prokaryotes and eukaryotes.</title>
        <authorList>
            <person name="Spang A."/>
            <person name="Saw J.H."/>
            <person name="Jorgensen S.L."/>
            <person name="Zaremba-Niedzwiedzka K."/>
            <person name="Martijn J."/>
            <person name="Lind A.E."/>
            <person name="van Eijk R."/>
            <person name="Schleper C."/>
            <person name="Guy L."/>
            <person name="Ettema T.J."/>
        </authorList>
    </citation>
    <scope>NUCLEOTIDE SEQUENCE</scope>
</reference>
<evidence type="ECO:0000313" key="2">
    <source>
        <dbReference type="EMBL" id="KKL92930.1"/>
    </source>
</evidence>
<organism evidence="2">
    <name type="scientific">marine sediment metagenome</name>
    <dbReference type="NCBI Taxonomy" id="412755"/>
    <lineage>
        <taxon>unclassified sequences</taxon>
        <taxon>metagenomes</taxon>
        <taxon>ecological metagenomes</taxon>
    </lineage>
</organism>
<dbReference type="InterPro" id="IPR011604">
    <property type="entry name" value="PDDEXK-like_dom_sf"/>
</dbReference>
<comment type="caution">
    <text evidence="2">The sequence shown here is derived from an EMBL/GenBank/DDBJ whole genome shotgun (WGS) entry which is preliminary data.</text>
</comment>
<protein>
    <recommendedName>
        <fullName evidence="1">PD-(D/E)XK endonuclease-like domain-containing protein</fullName>
    </recommendedName>
</protein>
<name>A0A0F9IGN5_9ZZZZ</name>
<dbReference type="Pfam" id="PF12705">
    <property type="entry name" value="PDDEXK_1"/>
    <property type="match status" value="1"/>
</dbReference>
<dbReference type="Gene3D" id="3.90.320.10">
    <property type="match status" value="1"/>
</dbReference>
<sequence length="378" mass="44123">MPKKKNIIMSATRMQMYLSCKWKYFCNYVLKLPRKPNVSFKLGIAVHDALALAGEIWKKHEQFTTQDIERIRDLYNTLAAREGIADTNIYHDGLQMVMARVNDFVNGTILTVEDRFHVTTDEGVMMTGAMDKVEALNEETLLVVDYKTSKYFETADELKSDIQLSIYDVVASIKYPEYKRIILSLDYLRGSPVYTYRTEEERADFMRYMLAIYEEMLKLEKEDCSPMLNDMCCWCDFTDNCTAYQEALSGASFIKKNPEEYNDEELVKDYLEVKSKKRILDNRERQLKTYIIEKIKTGEEDVFGQGKKLYIRQNARIAYDPKIVYECVPVKEFLKMVSMSKKGVDGYLIKNPVHKAKIVEESKKSYTSPFLAYKTIKK</sequence>
<evidence type="ECO:0000259" key="1">
    <source>
        <dbReference type="Pfam" id="PF12705"/>
    </source>
</evidence>
<dbReference type="AlphaFoldDB" id="A0A0F9IGN5"/>
<accession>A0A0F9IGN5</accession>
<gene>
    <name evidence="2" type="ORF">LCGC14_1879780</name>
</gene>
<dbReference type="InterPro" id="IPR038726">
    <property type="entry name" value="PDDEXK_AddAB-type"/>
</dbReference>
<dbReference type="EMBL" id="LAZR01019333">
    <property type="protein sequence ID" value="KKL92930.1"/>
    <property type="molecule type" value="Genomic_DNA"/>
</dbReference>
<feature type="domain" description="PD-(D/E)XK endonuclease-like" evidence="1">
    <location>
        <begin position="9"/>
        <end position="241"/>
    </location>
</feature>
<proteinExistence type="predicted"/>